<name>A0ABX8A8T1_9BRAD</name>
<dbReference type="RefSeq" id="WP_211908383.1">
    <property type="nucleotide sequence ID" value="NZ_CP036498.1"/>
</dbReference>
<dbReference type="EMBL" id="CP036498">
    <property type="protein sequence ID" value="QUS40044.1"/>
    <property type="molecule type" value="Genomic_DNA"/>
</dbReference>
<evidence type="ECO:0000313" key="1">
    <source>
        <dbReference type="EMBL" id="QUS40044.1"/>
    </source>
</evidence>
<organism evidence="1 2">
    <name type="scientific">Tardiphaga alba</name>
    <dbReference type="NCBI Taxonomy" id="340268"/>
    <lineage>
        <taxon>Bacteria</taxon>
        <taxon>Pseudomonadati</taxon>
        <taxon>Pseudomonadota</taxon>
        <taxon>Alphaproteobacteria</taxon>
        <taxon>Hyphomicrobiales</taxon>
        <taxon>Nitrobacteraceae</taxon>
        <taxon>Tardiphaga</taxon>
    </lineage>
</organism>
<evidence type="ECO:0000313" key="2">
    <source>
        <dbReference type="Proteomes" id="UP000682843"/>
    </source>
</evidence>
<keyword evidence="2" id="KW-1185">Reference proteome</keyword>
<gene>
    <name evidence="1" type="ORF">RPMA_15315</name>
</gene>
<proteinExistence type="predicted"/>
<protein>
    <submittedName>
        <fullName evidence="1">Uncharacterized protein</fullName>
    </submittedName>
</protein>
<reference evidence="1 2" key="1">
    <citation type="submission" date="2019-02" db="EMBL/GenBank/DDBJ databases">
        <title>Emended description of the genus Rhodopseudomonas and description of Rhodopseudomonas albus sp. nov., a non-phototrophic, heavy-metal-tolerant bacterium isolated from garden soil.</title>
        <authorList>
            <person name="Bao Z."/>
            <person name="Cao W.W."/>
            <person name="Sato Y."/>
            <person name="Nishizawa T."/>
            <person name="Zhao J."/>
            <person name="Guo Y."/>
            <person name="Ohta H."/>
        </authorList>
    </citation>
    <scope>NUCLEOTIDE SEQUENCE [LARGE SCALE GENOMIC DNA]</scope>
    <source>
        <strain evidence="1 2">SK50-23</strain>
    </source>
</reference>
<accession>A0ABX8A8T1</accession>
<dbReference type="Proteomes" id="UP000682843">
    <property type="component" value="Chromosome"/>
</dbReference>
<sequence>MQVWVGPAGAVDAVHVVTMLDDGRRAMLSERIMRIRVAPPPAGLPQPVTMILRGDVARAHCAIGPAATP</sequence>